<name>A0A7W7SQI6_9ACTN</name>
<sequence>MGSRQSGGGSASGSSGSKLSRVLLAVVAASVLLALPTSNAFFHRPRVVDEPLWPGMPYPTPEAVVWPSPPGRGPHQ</sequence>
<dbReference type="EMBL" id="JACHJW010000001">
    <property type="protein sequence ID" value="MBB4959108.1"/>
    <property type="molecule type" value="Genomic_DNA"/>
</dbReference>
<dbReference type="Proteomes" id="UP000578819">
    <property type="component" value="Unassembled WGS sequence"/>
</dbReference>
<accession>A0A7W7SQI6</accession>
<comment type="caution">
    <text evidence="1">The sequence shown here is derived from an EMBL/GenBank/DDBJ whole genome shotgun (WGS) entry which is preliminary data.</text>
</comment>
<evidence type="ECO:0000313" key="2">
    <source>
        <dbReference type="Proteomes" id="UP000578819"/>
    </source>
</evidence>
<protein>
    <submittedName>
        <fullName evidence="1">Uncharacterized protein</fullName>
    </submittedName>
</protein>
<dbReference type="AlphaFoldDB" id="A0A7W7SQI6"/>
<dbReference type="RefSeq" id="WP_184535092.1">
    <property type="nucleotide sequence ID" value="NZ_JACHJW010000001.1"/>
</dbReference>
<gene>
    <name evidence="1" type="ORF">FHR38_002841</name>
</gene>
<organism evidence="1 2">
    <name type="scientific">Micromonospora polyrhachis</name>
    <dbReference type="NCBI Taxonomy" id="1282883"/>
    <lineage>
        <taxon>Bacteria</taxon>
        <taxon>Bacillati</taxon>
        <taxon>Actinomycetota</taxon>
        <taxon>Actinomycetes</taxon>
        <taxon>Micromonosporales</taxon>
        <taxon>Micromonosporaceae</taxon>
        <taxon>Micromonospora</taxon>
    </lineage>
</organism>
<reference evidence="1 2" key="1">
    <citation type="submission" date="2020-08" db="EMBL/GenBank/DDBJ databases">
        <title>Sequencing the genomes of 1000 actinobacteria strains.</title>
        <authorList>
            <person name="Klenk H.-P."/>
        </authorList>
    </citation>
    <scope>NUCLEOTIDE SEQUENCE [LARGE SCALE GENOMIC DNA]</scope>
    <source>
        <strain evidence="1 2">DSM 45886</strain>
    </source>
</reference>
<keyword evidence="2" id="KW-1185">Reference proteome</keyword>
<proteinExistence type="predicted"/>
<evidence type="ECO:0000313" key="1">
    <source>
        <dbReference type="EMBL" id="MBB4959108.1"/>
    </source>
</evidence>